<name>A0A7Z2VRU7_9BACL</name>
<proteinExistence type="predicted"/>
<evidence type="ECO:0000313" key="2">
    <source>
        <dbReference type="EMBL" id="QJD88019.1"/>
    </source>
</evidence>
<dbReference type="KEGG" id="cheb:HH215_06600"/>
<organism evidence="2 3">
    <name type="scientific">Cohnella herbarum</name>
    <dbReference type="NCBI Taxonomy" id="2728023"/>
    <lineage>
        <taxon>Bacteria</taxon>
        <taxon>Bacillati</taxon>
        <taxon>Bacillota</taxon>
        <taxon>Bacilli</taxon>
        <taxon>Bacillales</taxon>
        <taxon>Paenibacillaceae</taxon>
        <taxon>Cohnella</taxon>
    </lineage>
</organism>
<reference evidence="2 3" key="1">
    <citation type="submission" date="2020-04" db="EMBL/GenBank/DDBJ databases">
        <title>Genome sequencing of novel species.</title>
        <authorList>
            <person name="Heo J."/>
            <person name="Kim S.-J."/>
            <person name="Kim J.-S."/>
            <person name="Hong S.-B."/>
            <person name="Kwon S.-W."/>
        </authorList>
    </citation>
    <scope>NUCLEOTIDE SEQUENCE [LARGE SCALE GENOMIC DNA]</scope>
    <source>
        <strain evidence="2 3">MFER-1</strain>
    </source>
</reference>
<evidence type="ECO:0000256" key="1">
    <source>
        <dbReference type="SAM" id="SignalP"/>
    </source>
</evidence>
<dbReference type="Proteomes" id="UP000502248">
    <property type="component" value="Chromosome"/>
</dbReference>
<sequence>MNKKGITKLIFCCMFTLIFLMSNSVFADSQINKRQTDIPMLSELKQLSSNQLQVTYDQPVELSKGIDPKNYWIQSTTEASPTGIATLGVNDTVNPGNSLTSAKVTIRAVGNNNTVFVLTFNQDITKDKAYKMIICYVTKPGAPPYTGDNGSATFVGSF</sequence>
<feature type="chain" id="PRO_5030917371" evidence="1">
    <location>
        <begin position="28"/>
        <end position="158"/>
    </location>
</feature>
<keyword evidence="3" id="KW-1185">Reference proteome</keyword>
<accession>A0A7Z2VRU7</accession>
<keyword evidence="1" id="KW-0732">Signal</keyword>
<gene>
    <name evidence="2" type="ORF">HH215_06600</name>
</gene>
<dbReference type="RefSeq" id="WP_169284260.1">
    <property type="nucleotide sequence ID" value="NZ_CP051680.1"/>
</dbReference>
<dbReference type="EMBL" id="CP051680">
    <property type="protein sequence ID" value="QJD88019.1"/>
    <property type="molecule type" value="Genomic_DNA"/>
</dbReference>
<dbReference type="AlphaFoldDB" id="A0A7Z2VRU7"/>
<evidence type="ECO:0000313" key="3">
    <source>
        <dbReference type="Proteomes" id="UP000502248"/>
    </source>
</evidence>
<feature type="signal peptide" evidence="1">
    <location>
        <begin position="1"/>
        <end position="27"/>
    </location>
</feature>
<protein>
    <submittedName>
        <fullName evidence="2">Uncharacterized protein</fullName>
    </submittedName>
</protein>